<dbReference type="GO" id="GO:0009976">
    <property type="term" value="F:tocopherol cyclase activity"/>
    <property type="evidence" value="ECO:0007669"/>
    <property type="project" value="InterPro"/>
</dbReference>
<dbReference type="RefSeq" id="WP_083000033.1">
    <property type="nucleotide sequence ID" value="NZ_AP022591.1"/>
</dbReference>
<dbReference type="KEGG" id="mcee:MCEL_30960"/>
<dbReference type="EMBL" id="AP022591">
    <property type="protein sequence ID" value="BBY44801.1"/>
    <property type="molecule type" value="Genomic_DNA"/>
</dbReference>
<accession>A0A7I7RKZ5</accession>
<dbReference type="Pfam" id="PF14249">
    <property type="entry name" value="Tocopherol_cycl"/>
    <property type="match status" value="1"/>
</dbReference>
<dbReference type="Proteomes" id="UP000466431">
    <property type="component" value="Chromosome"/>
</dbReference>
<evidence type="ECO:0000313" key="1">
    <source>
        <dbReference type="EMBL" id="BBY44801.1"/>
    </source>
</evidence>
<protein>
    <recommendedName>
        <fullName evidence="3">Tocopherol cyclase</fullName>
    </recommendedName>
</protein>
<dbReference type="SUPFAM" id="SSF159245">
    <property type="entry name" value="AttH-like"/>
    <property type="match status" value="1"/>
</dbReference>
<proteinExistence type="predicted"/>
<evidence type="ECO:0000313" key="2">
    <source>
        <dbReference type="Proteomes" id="UP000466431"/>
    </source>
</evidence>
<evidence type="ECO:0008006" key="3">
    <source>
        <dbReference type="Google" id="ProtNLM"/>
    </source>
</evidence>
<name>A0A7I7RKZ5_MYCCF</name>
<reference evidence="1 2" key="1">
    <citation type="journal article" date="2019" name="Emerg. Microbes Infect.">
        <title>Comprehensive subspecies identification of 175 nontuberculous mycobacteria species based on 7547 genomic profiles.</title>
        <authorList>
            <person name="Matsumoto Y."/>
            <person name="Kinjo T."/>
            <person name="Motooka D."/>
            <person name="Nabeya D."/>
            <person name="Jung N."/>
            <person name="Uechi K."/>
            <person name="Horii T."/>
            <person name="Iida T."/>
            <person name="Fujita J."/>
            <person name="Nakamura S."/>
        </authorList>
    </citation>
    <scope>NUCLEOTIDE SEQUENCE [LARGE SCALE GENOMIC DNA]</scope>
    <source>
        <strain evidence="1 2">JCM 18439</strain>
    </source>
</reference>
<gene>
    <name evidence="1" type="ORF">MCEL_30960</name>
</gene>
<dbReference type="PANTHER" id="PTHR35309">
    <property type="match status" value="1"/>
</dbReference>
<dbReference type="AlphaFoldDB" id="A0A7I7RKZ5"/>
<dbReference type="OrthoDB" id="9772627at2"/>
<dbReference type="InterPro" id="IPR025893">
    <property type="entry name" value="Tocopherol_cyclase"/>
</dbReference>
<dbReference type="PANTHER" id="PTHR35309:SF4">
    <property type="entry name" value="TOCOPHEROL CYCLASE"/>
    <property type="match status" value="1"/>
</dbReference>
<organism evidence="1 2">
    <name type="scientific">Mycolicibacterium celeriflavum</name>
    <name type="common">Mycobacterium celeriflavum</name>
    <dbReference type="NCBI Taxonomy" id="1249101"/>
    <lineage>
        <taxon>Bacteria</taxon>
        <taxon>Bacillati</taxon>
        <taxon>Actinomycetota</taxon>
        <taxon>Actinomycetes</taxon>
        <taxon>Mycobacteriales</taxon>
        <taxon>Mycobacteriaceae</taxon>
        <taxon>Mycolicibacterium</taxon>
    </lineage>
</organism>
<sequence length="333" mass="36268">MTTVDTTRDATRSVAGPLAGLYRRTGADLPFSDPLTSHGTEMEGWFWRITDAASGRALVALFSVNKHPDGDWATTAVALHPGGRVYSAALDDASAGAGPFQLDAGDGQFHATYDRLRVALPGVRVDMRFDDPVRWPKALAGGGVASVVPFLSQYWHPYRLGGSASGTVEFDETRWDFDGAKLYTERNWGAGFPQRWWWGQAHDFGDADVSVAFSGGLLALGPLKQDVAGVVVRLGERVLRLTPPTAWVRSDIGDRTWRVRASSLRYQIELQGDGTHLEPHTLPVPLPAERRNVDTDFEHLGGRLRCVVKDFGRVIFDGESQIAGLEVGSLPTG</sequence>
<keyword evidence="2" id="KW-1185">Reference proteome</keyword>